<dbReference type="InterPro" id="IPR013538">
    <property type="entry name" value="ASHA1/2-like_C"/>
</dbReference>
<sequence length="156" mass="17255">MREGDTMTDTTETQDLVITRVFDAPRELVYRAFTDPDQLAAWFGPAGWSVPRETVSVEARVGGHQRFTMVNDADPSMASAVDATFTELVENELLVGTQRVDFGAGEIAMALRLEFHDEGGRTRLVLRQGPHRPELTSGAREGWGSSFDKLDSLLAR</sequence>
<evidence type="ECO:0000259" key="2">
    <source>
        <dbReference type="Pfam" id="PF08327"/>
    </source>
</evidence>
<dbReference type="Proteomes" id="UP001500307">
    <property type="component" value="Unassembled WGS sequence"/>
</dbReference>
<dbReference type="SUPFAM" id="SSF55961">
    <property type="entry name" value="Bet v1-like"/>
    <property type="match status" value="1"/>
</dbReference>
<dbReference type="Gene3D" id="3.30.530.20">
    <property type="match status" value="1"/>
</dbReference>
<feature type="domain" description="Activator of Hsp90 ATPase homologue 1/2-like C-terminal" evidence="2">
    <location>
        <begin position="23"/>
        <end position="154"/>
    </location>
</feature>
<proteinExistence type="inferred from homology"/>
<protein>
    <submittedName>
        <fullName evidence="3">SRPBCC family protein</fullName>
    </submittedName>
</protein>
<evidence type="ECO:0000313" key="3">
    <source>
        <dbReference type="EMBL" id="GAA4567627.1"/>
    </source>
</evidence>
<dbReference type="InterPro" id="IPR023393">
    <property type="entry name" value="START-like_dom_sf"/>
</dbReference>
<name>A0ABP8SGL2_9ACTN</name>
<dbReference type="Pfam" id="PF08327">
    <property type="entry name" value="AHSA1"/>
    <property type="match status" value="1"/>
</dbReference>
<evidence type="ECO:0000313" key="4">
    <source>
        <dbReference type="Proteomes" id="UP001500307"/>
    </source>
</evidence>
<evidence type="ECO:0000256" key="1">
    <source>
        <dbReference type="ARBA" id="ARBA00006817"/>
    </source>
</evidence>
<gene>
    <name evidence="3" type="ORF">GCM10023176_20270</name>
</gene>
<comment type="caution">
    <text evidence="3">The sequence shown here is derived from an EMBL/GenBank/DDBJ whole genome shotgun (WGS) entry which is preliminary data.</text>
</comment>
<organism evidence="3 4">
    <name type="scientific">Micromonospora coerulea</name>
    <dbReference type="NCBI Taxonomy" id="47856"/>
    <lineage>
        <taxon>Bacteria</taxon>
        <taxon>Bacillati</taxon>
        <taxon>Actinomycetota</taxon>
        <taxon>Actinomycetes</taxon>
        <taxon>Micromonosporales</taxon>
        <taxon>Micromonosporaceae</taxon>
        <taxon>Micromonospora</taxon>
    </lineage>
</organism>
<reference evidence="4" key="1">
    <citation type="journal article" date="2019" name="Int. J. Syst. Evol. Microbiol.">
        <title>The Global Catalogue of Microorganisms (GCM) 10K type strain sequencing project: providing services to taxonomists for standard genome sequencing and annotation.</title>
        <authorList>
            <consortium name="The Broad Institute Genomics Platform"/>
            <consortium name="The Broad Institute Genome Sequencing Center for Infectious Disease"/>
            <person name="Wu L."/>
            <person name="Ma J."/>
        </authorList>
    </citation>
    <scope>NUCLEOTIDE SEQUENCE [LARGE SCALE GENOMIC DNA]</scope>
    <source>
        <strain evidence="4">JCM 3175</strain>
    </source>
</reference>
<accession>A0ABP8SGL2</accession>
<dbReference type="EMBL" id="BAABGU010000009">
    <property type="protein sequence ID" value="GAA4567627.1"/>
    <property type="molecule type" value="Genomic_DNA"/>
</dbReference>
<keyword evidence="4" id="KW-1185">Reference proteome</keyword>
<comment type="similarity">
    <text evidence="1">Belongs to the AHA1 family.</text>
</comment>
<dbReference type="CDD" id="cd07814">
    <property type="entry name" value="SRPBCC_CalC_Aha1-like"/>
    <property type="match status" value="1"/>
</dbReference>